<dbReference type="OrthoDB" id="9799891at2"/>
<evidence type="ECO:0000313" key="1">
    <source>
        <dbReference type="EMBL" id="RZT92493.1"/>
    </source>
</evidence>
<protein>
    <submittedName>
        <fullName evidence="1">Phage tail-like protein</fullName>
    </submittedName>
</protein>
<dbReference type="RefSeq" id="WP_130434500.1">
    <property type="nucleotide sequence ID" value="NZ_SHKP01000009.1"/>
</dbReference>
<name>A0A4Q7VAX7_9BURK</name>
<dbReference type="GO" id="GO:0005198">
    <property type="term" value="F:structural molecule activity"/>
    <property type="evidence" value="ECO:0007669"/>
    <property type="project" value="InterPro"/>
</dbReference>
<evidence type="ECO:0000313" key="2">
    <source>
        <dbReference type="Proteomes" id="UP000293671"/>
    </source>
</evidence>
<comment type="caution">
    <text evidence="1">The sequence shown here is derived from an EMBL/GenBank/DDBJ whole genome shotgun (WGS) entry which is preliminary data.</text>
</comment>
<dbReference type="AlphaFoldDB" id="A0A4Q7VAX7"/>
<sequence length="147" mass="16136">MTRSTGKPRASERGPFLNMRFRVEIEGIEATGCTEVLLPESRLDGAGAAPDAKPTLRLGTLVLRRGLSGSPLWFDWWQRATRPRLKSARSVTVVLLDERGADANRWVFGGARPCAYHVSSLNALGAEVVIETLELTVESLQADYGLR</sequence>
<accession>A0A4Q7VAX7</accession>
<reference evidence="1 2" key="1">
    <citation type="submission" date="2019-02" db="EMBL/GenBank/DDBJ databases">
        <title>Genomic Encyclopedia of Type Strains, Phase IV (KMG-IV): sequencing the most valuable type-strain genomes for metagenomic binning, comparative biology and taxonomic classification.</title>
        <authorList>
            <person name="Goeker M."/>
        </authorList>
    </citation>
    <scope>NUCLEOTIDE SEQUENCE [LARGE SCALE GENOMIC DNA]</scope>
    <source>
        <strain evidence="1 2">DSM 19570</strain>
    </source>
</reference>
<dbReference type="Proteomes" id="UP000293671">
    <property type="component" value="Unassembled WGS sequence"/>
</dbReference>
<dbReference type="Pfam" id="PF06841">
    <property type="entry name" value="Phage_T4_gp19"/>
    <property type="match status" value="1"/>
</dbReference>
<dbReference type="InterPro" id="IPR011747">
    <property type="entry name" value="CHP02241"/>
</dbReference>
<dbReference type="InterPro" id="IPR010667">
    <property type="entry name" value="Phage_T4_Gp19"/>
</dbReference>
<proteinExistence type="predicted"/>
<keyword evidence="2" id="KW-1185">Reference proteome</keyword>
<organism evidence="1 2">
    <name type="scientific">Rivibacter subsaxonicus</name>
    <dbReference type="NCBI Taxonomy" id="457575"/>
    <lineage>
        <taxon>Bacteria</taxon>
        <taxon>Pseudomonadati</taxon>
        <taxon>Pseudomonadota</taxon>
        <taxon>Betaproteobacteria</taxon>
        <taxon>Burkholderiales</taxon>
        <taxon>Rivibacter</taxon>
    </lineage>
</organism>
<dbReference type="PANTHER" id="PTHR38009">
    <property type="entry name" value="CONSERVED HYPOTHETICAL PHAGE TAIL PROTEIN"/>
    <property type="match status" value="1"/>
</dbReference>
<dbReference type="PANTHER" id="PTHR38009:SF1">
    <property type="entry name" value="CONSERVED HYPOTHETICAL PHAGE TAIL PROTEIN"/>
    <property type="match status" value="1"/>
</dbReference>
<dbReference type="EMBL" id="SHKP01000009">
    <property type="protein sequence ID" value="RZT92493.1"/>
    <property type="molecule type" value="Genomic_DNA"/>
</dbReference>
<gene>
    <name evidence="1" type="ORF">EV670_3467</name>
</gene>